<dbReference type="SUPFAM" id="SSF110857">
    <property type="entry name" value="Gamma-glutamyl cyclotransferase-like"/>
    <property type="match status" value="1"/>
</dbReference>
<accession>A0A0K9YTY9</accession>
<dbReference type="Pfam" id="PF06094">
    <property type="entry name" value="GGACT"/>
    <property type="match status" value="1"/>
</dbReference>
<dbReference type="AlphaFoldDB" id="A0A0K9YTY9"/>
<gene>
    <name evidence="3" type="ORF">ADS79_09690</name>
    <name evidence="2" type="ORF">BRE01_59230</name>
</gene>
<proteinExistence type="predicted"/>
<dbReference type="EMBL" id="LGIQ01000007">
    <property type="protein sequence ID" value="KNB72184.1"/>
    <property type="molecule type" value="Genomic_DNA"/>
</dbReference>
<evidence type="ECO:0000313" key="5">
    <source>
        <dbReference type="Proteomes" id="UP000319578"/>
    </source>
</evidence>
<dbReference type="CDD" id="cd06661">
    <property type="entry name" value="GGCT_like"/>
    <property type="match status" value="1"/>
</dbReference>
<name>A0A0K9YTY9_9BACL</name>
<comment type="caution">
    <text evidence="3">The sequence shown here is derived from an EMBL/GenBank/DDBJ whole genome shotgun (WGS) entry which is preliminary data.</text>
</comment>
<evidence type="ECO:0000313" key="3">
    <source>
        <dbReference type="EMBL" id="KNB72184.1"/>
    </source>
</evidence>
<sequence>MKESVPIFVYGSLLKGFWNYEHYILPYDPRIVPAQIKGELYHLPPGYPGLLAGTNDIRGEIVYFSPQTYEKALAGLDELEDFYGTGDARNEYERIILPARLLDAIEKEERVYVYRYVDELYIKQSGIRLKDGDWRKYMQERQAE</sequence>
<reference evidence="3" key="2">
    <citation type="submission" date="2015-07" db="EMBL/GenBank/DDBJ databases">
        <title>MeaNS - Measles Nucleotide Surveillance Program.</title>
        <authorList>
            <person name="Tran T."/>
            <person name="Druce J."/>
        </authorList>
    </citation>
    <scope>NUCLEOTIDE SEQUENCE</scope>
    <source>
        <strain evidence="3">DSM 9887</strain>
    </source>
</reference>
<dbReference type="Proteomes" id="UP000036834">
    <property type="component" value="Unassembled WGS sequence"/>
</dbReference>
<dbReference type="PATRIC" id="fig|54915.3.peg.853"/>
<reference evidence="2 5" key="3">
    <citation type="submission" date="2019-06" db="EMBL/GenBank/DDBJ databases">
        <title>Whole genome shotgun sequence of Brevibacillus reuszeri NBRC 15719.</title>
        <authorList>
            <person name="Hosoyama A."/>
            <person name="Uohara A."/>
            <person name="Ohji S."/>
            <person name="Ichikawa N."/>
        </authorList>
    </citation>
    <scope>NUCLEOTIDE SEQUENCE [LARGE SCALE GENOMIC DNA]</scope>
    <source>
        <strain evidence="2 5">NBRC 15719</strain>
    </source>
</reference>
<reference evidence="4" key="1">
    <citation type="submission" date="2015-07" db="EMBL/GenBank/DDBJ databases">
        <title>Genome sequencing project for genomic taxonomy and phylogenomics of Bacillus-like bacteria.</title>
        <authorList>
            <person name="Liu B."/>
            <person name="Wang J."/>
            <person name="Zhu Y."/>
            <person name="Liu G."/>
            <person name="Chen Q."/>
            <person name="Chen Z."/>
            <person name="Lan J."/>
            <person name="Che J."/>
            <person name="Ge C."/>
            <person name="Shi H."/>
            <person name="Pan Z."/>
            <person name="Liu X."/>
        </authorList>
    </citation>
    <scope>NUCLEOTIDE SEQUENCE [LARGE SCALE GENOMIC DNA]</scope>
    <source>
        <strain evidence="4">DSM 9887</strain>
    </source>
</reference>
<evidence type="ECO:0000259" key="1">
    <source>
        <dbReference type="Pfam" id="PF06094"/>
    </source>
</evidence>
<dbReference type="Proteomes" id="UP000319578">
    <property type="component" value="Unassembled WGS sequence"/>
</dbReference>
<dbReference type="OrthoDB" id="8538589at2"/>
<evidence type="ECO:0000313" key="2">
    <source>
        <dbReference type="EMBL" id="GED72221.1"/>
    </source>
</evidence>
<dbReference type="InterPro" id="IPR036568">
    <property type="entry name" value="GGCT-like_sf"/>
</dbReference>
<dbReference type="EMBL" id="BJON01000026">
    <property type="protein sequence ID" value="GED72221.1"/>
    <property type="molecule type" value="Genomic_DNA"/>
</dbReference>
<dbReference type="InterPro" id="IPR009288">
    <property type="entry name" value="AIG2-like_dom"/>
</dbReference>
<dbReference type="Gene3D" id="3.10.490.10">
    <property type="entry name" value="Gamma-glutamyl cyclotransferase-like"/>
    <property type="match status" value="1"/>
</dbReference>
<feature type="domain" description="Gamma-glutamylcyclotransferase AIG2-like" evidence="1">
    <location>
        <begin position="7"/>
        <end position="136"/>
    </location>
</feature>
<dbReference type="STRING" id="54915.ADS79_09690"/>
<keyword evidence="5" id="KW-1185">Reference proteome</keyword>
<dbReference type="InterPro" id="IPR013024">
    <property type="entry name" value="GGCT-like"/>
</dbReference>
<evidence type="ECO:0000313" key="4">
    <source>
        <dbReference type="Proteomes" id="UP000036834"/>
    </source>
</evidence>
<dbReference type="RefSeq" id="WP_049738231.1">
    <property type="nucleotide sequence ID" value="NZ_BJON01000026.1"/>
</dbReference>
<protein>
    <submittedName>
        <fullName evidence="2">Gamma-glutamylcyclotransferase</fullName>
    </submittedName>
</protein>
<organism evidence="3 4">
    <name type="scientific">Brevibacillus reuszeri</name>
    <dbReference type="NCBI Taxonomy" id="54915"/>
    <lineage>
        <taxon>Bacteria</taxon>
        <taxon>Bacillati</taxon>
        <taxon>Bacillota</taxon>
        <taxon>Bacilli</taxon>
        <taxon>Bacillales</taxon>
        <taxon>Paenibacillaceae</taxon>
        <taxon>Brevibacillus</taxon>
    </lineage>
</organism>